<keyword evidence="2" id="KW-1185">Reference proteome</keyword>
<sequence length="208" mass="23868">MSSDKIERTFSYKLLSAPNLQHTGTTNLSALDDAGDRSVDTKHCAEYRCLLEVKPNLIVSEEWMSDTVQTKYVDREIKFVLENLDISSLSLLPGHVYICNITDVDITAPTRSQSTTTAIGTLTHIQMQAVHLTLKEVSFFYRDKVATIKPKDFTVSWSLMERESLGQFFKIDMQVKQSNHLILASVFWPVIMLYFRETISHTLEEQIW</sequence>
<name>A0A9P7DDX3_9AGAM</name>
<dbReference type="OrthoDB" id="2688208at2759"/>
<dbReference type="RefSeq" id="XP_041155764.1">
    <property type="nucleotide sequence ID" value="XM_041300599.1"/>
</dbReference>
<evidence type="ECO:0000313" key="1">
    <source>
        <dbReference type="EMBL" id="KAG1788566.1"/>
    </source>
</evidence>
<dbReference type="GeneID" id="64594363"/>
<protein>
    <submittedName>
        <fullName evidence="1">Uncharacterized protein</fullName>
    </submittedName>
</protein>
<organism evidence="1 2">
    <name type="scientific">Suillus plorans</name>
    <dbReference type="NCBI Taxonomy" id="116603"/>
    <lineage>
        <taxon>Eukaryota</taxon>
        <taxon>Fungi</taxon>
        <taxon>Dikarya</taxon>
        <taxon>Basidiomycota</taxon>
        <taxon>Agaricomycotina</taxon>
        <taxon>Agaricomycetes</taxon>
        <taxon>Agaricomycetidae</taxon>
        <taxon>Boletales</taxon>
        <taxon>Suillineae</taxon>
        <taxon>Suillaceae</taxon>
        <taxon>Suillus</taxon>
    </lineage>
</organism>
<accession>A0A9P7DDX3</accession>
<dbReference type="AlphaFoldDB" id="A0A9P7DDX3"/>
<dbReference type="EMBL" id="JABBWE010000067">
    <property type="protein sequence ID" value="KAG1788566.1"/>
    <property type="molecule type" value="Genomic_DNA"/>
</dbReference>
<evidence type="ECO:0000313" key="2">
    <source>
        <dbReference type="Proteomes" id="UP000719766"/>
    </source>
</evidence>
<comment type="caution">
    <text evidence="1">The sequence shown here is derived from an EMBL/GenBank/DDBJ whole genome shotgun (WGS) entry which is preliminary data.</text>
</comment>
<dbReference type="Proteomes" id="UP000719766">
    <property type="component" value="Unassembled WGS sequence"/>
</dbReference>
<reference evidence="1" key="1">
    <citation type="journal article" date="2020" name="New Phytol.">
        <title>Comparative genomics reveals dynamic genome evolution in host specialist ectomycorrhizal fungi.</title>
        <authorList>
            <person name="Lofgren L.A."/>
            <person name="Nguyen N.H."/>
            <person name="Vilgalys R."/>
            <person name="Ruytinx J."/>
            <person name="Liao H.L."/>
            <person name="Branco S."/>
            <person name="Kuo A."/>
            <person name="LaButti K."/>
            <person name="Lipzen A."/>
            <person name="Andreopoulos W."/>
            <person name="Pangilinan J."/>
            <person name="Riley R."/>
            <person name="Hundley H."/>
            <person name="Na H."/>
            <person name="Barry K."/>
            <person name="Grigoriev I.V."/>
            <person name="Stajich J.E."/>
            <person name="Kennedy P.G."/>
        </authorList>
    </citation>
    <scope>NUCLEOTIDE SEQUENCE</scope>
    <source>
        <strain evidence="1">S12</strain>
    </source>
</reference>
<gene>
    <name evidence="1" type="ORF">HD556DRAFT_1311977</name>
</gene>
<proteinExistence type="predicted"/>